<organism evidence="2 3">
    <name type="scientific">Dentiscutata erythropus</name>
    <dbReference type="NCBI Taxonomy" id="1348616"/>
    <lineage>
        <taxon>Eukaryota</taxon>
        <taxon>Fungi</taxon>
        <taxon>Fungi incertae sedis</taxon>
        <taxon>Mucoromycota</taxon>
        <taxon>Glomeromycotina</taxon>
        <taxon>Glomeromycetes</taxon>
        <taxon>Diversisporales</taxon>
        <taxon>Gigasporaceae</taxon>
        <taxon>Dentiscutata</taxon>
    </lineage>
</organism>
<feature type="region of interest" description="Disordered" evidence="1">
    <location>
        <begin position="296"/>
        <end position="315"/>
    </location>
</feature>
<name>A0A9N9P532_9GLOM</name>
<feature type="non-terminal residue" evidence="2">
    <location>
        <position position="375"/>
    </location>
</feature>
<dbReference type="EMBL" id="CAJVPY010027109">
    <property type="protein sequence ID" value="CAG8790704.1"/>
    <property type="molecule type" value="Genomic_DNA"/>
</dbReference>
<feature type="compositionally biased region" description="Basic and acidic residues" evidence="1">
    <location>
        <begin position="296"/>
        <end position="312"/>
    </location>
</feature>
<protein>
    <submittedName>
        <fullName evidence="2">23154_t:CDS:1</fullName>
    </submittedName>
</protein>
<evidence type="ECO:0000256" key="1">
    <source>
        <dbReference type="SAM" id="MobiDB-lite"/>
    </source>
</evidence>
<dbReference type="AlphaFoldDB" id="A0A9N9P532"/>
<feature type="non-terminal residue" evidence="2">
    <location>
        <position position="1"/>
    </location>
</feature>
<sequence length="375" mass="43677">AKKVVDITKQREKPSATINCEWHVNFNNCKETKEIICTSFVDKHNYEMNPLVAQTAPLFRKLSEEMIEDVRFYTCSTEGIGATLQYNFLKAKYPDKYINKKDVYNAIQRFRVLRNTILLHLVDAIQNKLNEEARYTRINEQKNTNPTIGLPHVAATELSFDWNKDFVELENVMEDGCIKDDYEQRQTGLRSLLQTLKDLISLHPPIRLCEANQPSLSDNNIYAINFEYLAQLCTSNVLTSTLKKSNSEKSCWSKGYEISKKVLNLMICLNCNNKFLQMMEEFISLKTRELELLENRKENEKENDKENDKKNSENVIESQQYVVANPYVTKRHSRPPKCFKDALENITNTCQTVVHNKQCERKRNKCNNCGDYGHN</sequence>
<proteinExistence type="predicted"/>
<keyword evidence="3" id="KW-1185">Reference proteome</keyword>
<gene>
    <name evidence="2" type="ORF">DERYTH_LOCUS21366</name>
</gene>
<evidence type="ECO:0000313" key="2">
    <source>
        <dbReference type="EMBL" id="CAG8790704.1"/>
    </source>
</evidence>
<evidence type="ECO:0000313" key="3">
    <source>
        <dbReference type="Proteomes" id="UP000789405"/>
    </source>
</evidence>
<reference evidence="2" key="1">
    <citation type="submission" date="2021-06" db="EMBL/GenBank/DDBJ databases">
        <authorList>
            <person name="Kallberg Y."/>
            <person name="Tangrot J."/>
            <person name="Rosling A."/>
        </authorList>
    </citation>
    <scope>NUCLEOTIDE SEQUENCE</scope>
    <source>
        <strain evidence="2">MA453B</strain>
    </source>
</reference>
<dbReference type="OrthoDB" id="1919395at2759"/>
<accession>A0A9N9P532</accession>
<dbReference type="Proteomes" id="UP000789405">
    <property type="component" value="Unassembled WGS sequence"/>
</dbReference>
<comment type="caution">
    <text evidence="2">The sequence shown here is derived from an EMBL/GenBank/DDBJ whole genome shotgun (WGS) entry which is preliminary data.</text>
</comment>